<proteinExistence type="predicted"/>
<sequence>MGVEWRRRRRRGAVRASNGEAGLKTSIPGGLPHPAAQVLAWAAGSAVAAPRHDERATCVSVSWSDLWNAGFAEVGTGQWSDLKVRAHTARQSGGTPVLTTAQRRRLMGNTLLPCLPLRFSEENKDVTEEPGWLGEGCEA</sequence>
<feature type="region of interest" description="Disordered" evidence="1">
    <location>
        <begin position="1"/>
        <end position="25"/>
    </location>
</feature>
<protein>
    <submittedName>
        <fullName evidence="2">Uncharacterized protein</fullName>
    </submittedName>
</protein>
<dbReference type="Proteomes" id="UP000324222">
    <property type="component" value="Unassembled WGS sequence"/>
</dbReference>
<dbReference type="EMBL" id="VSRR010001438">
    <property type="protein sequence ID" value="MPC25254.1"/>
    <property type="molecule type" value="Genomic_DNA"/>
</dbReference>
<comment type="caution">
    <text evidence="2">The sequence shown here is derived from an EMBL/GenBank/DDBJ whole genome shotgun (WGS) entry which is preliminary data.</text>
</comment>
<gene>
    <name evidence="2" type="ORF">E2C01_018359</name>
</gene>
<evidence type="ECO:0000313" key="3">
    <source>
        <dbReference type="Proteomes" id="UP000324222"/>
    </source>
</evidence>
<evidence type="ECO:0000313" key="2">
    <source>
        <dbReference type="EMBL" id="MPC25254.1"/>
    </source>
</evidence>
<accession>A0A5B7DWM2</accession>
<organism evidence="2 3">
    <name type="scientific">Portunus trituberculatus</name>
    <name type="common">Swimming crab</name>
    <name type="synonym">Neptunus trituberculatus</name>
    <dbReference type="NCBI Taxonomy" id="210409"/>
    <lineage>
        <taxon>Eukaryota</taxon>
        <taxon>Metazoa</taxon>
        <taxon>Ecdysozoa</taxon>
        <taxon>Arthropoda</taxon>
        <taxon>Crustacea</taxon>
        <taxon>Multicrustacea</taxon>
        <taxon>Malacostraca</taxon>
        <taxon>Eumalacostraca</taxon>
        <taxon>Eucarida</taxon>
        <taxon>Decapoda</taxon>
        <taxon>Pleocyemata</taxon>
        <taxon>Brachyura</taxon>
        <taxon>Eubrachyura</taxon>
        <taxon>Portunoidea</taxon>
        <taxon>Portunidae</taxon>
        <taxon>Portuninae</taxon>
        <taxon>Portunus</taxon>
    </lineage>
</organism>
<keyword evidence="3" id="KW-1185">Reference proteome</keyword>
<name>A0A5B7DWM2_PORTR</name>
<feature type="compositionally biased region" description="Basic residues" evidence="1">
    <location>
        <begin position="1"/>
        <end position="13"/>
    </location>
</feature>
<dbReference type="AlphaFoldDB" id="A0A5B7DWM2"/>
<reference evidence="2 3" key="1">
    <citation type="submission" date="2019-05" db="EMBL/GenBank/DDBJ databases">
        <title>Another draft genome of Portunus trituberculatus and its Hox gene families provides insights of decapod evolution.</title>
        <authorList>
            <person name="Jeong J.-H."/>
            <person name="Song I."/>
            <person name="Kim S."/>
            <person name="Choi T."/>
            <person name="Kim D."/>
            <person name="Ryu S."/>
            <person name="Kim W."/>
        </authorList>
    </citation>
    <scope>NUCLEOTIDE SEQUENCE [LARGE SCALE GENOMIC DNA]</scope>
    <source>
        <tissue evidence="2">Muscle</tissue>
    </source>
</reference>
<evidence type="ECO:0000256" key="1">
    <source>
        <dbReference type="SAM" id="MobiDB-lite"/>
    </source>
</evidence>